<evidence type="ECO:0000313" key="2">
    <source>
        <dbReference type="Proteomes" id="UP000828390"/>
    </source>
</evidence>
<evidence type="ECO:0000313" key="1">
    <source>
        <dbReference type="EMBL" id="KAH3892072.1"/>
    </source>
</evidence>
<name>A0A9D4N977_DREPO</name>
<organism evidence="1 2">
    <name type="scientific">Dreissena polymorpha</name>
    <name type="common">Zebra mussel</name>
    <name type="synonym">Mytilus polymorpha</name>
    <dbReference type="NCBI Taxonomy" id="45954"/>
    <lineage>
        <taxon>Eukaryota</taxon>
        <taxon>Metazoa</taxon>
        <taxon>Spiralia</taxon>
        <taxon>Lophotrochozoa</taxon>
        <taxon>Mollusca</taxon>
        <taxon>Bivalvia</taxon>
        <taxon>Autobranchia</taxon>
        <taxon>Heteroconchia</taxon>
        <taxon>Euheterodonta</taxon>
        <taxon>Imparidentia</taxon>
        <taxon>Neoheterodontei</taxon>
        <taxon>Myida</taxon>
        <taxon>Dreissenoidea</taxon>
        <taxon>Dreissenidae</taxon>
        <taxon>Dreissena</taxon>
    </lineage>
</organism>
<sequence>MRYSARVPVLSRIPDGVLDKYIRNDRTGPENRKSMSSKNTCTSQRVSRLCSIHVTFYVVLAAEGSCQWNA</sequence>
<reference evidence="1" key="1">
    <citation type="journal article" date="2019" name="bioRxiv">
        <title>The Genome of the Zebra Mussel, Dreissena polymorpha: A Resource for Invasive Species Research.</title>
        <authorList>
            <person name="McCartney M.A."/>
            <person name="Auch B."/>
            <person name="Kono T."/>
            <person name="Mallez S."/>
            <person name="Zhang Y."/>
            <person name="Obille A."/>
            <person name="Becker A."/>
            <person name="Abrahante J.E."/>
            <person name="Garbe J."/>
            <person name="Badalamenti J.P."/>
            <person name="Herman A."/>
            <person name="Mangelson H."/>
            <person name="Liachko I."/>
            <person name="Sullivan S."/>
            <person name="Sone E.D."/>
            <person name="Koren S."/>
            <person name="Silverstein K.A.T."/>
            <person name="Beckman K.B."/>
            <person name="Gohl D.M."/>
        </authorList>
    </citation>
    <scope>NUCLEOTIDE SEQUENCE</scope>
    <source>
        <strain evidence="1">Duluth1</strain>
        <tissue evidence="1">Whole animal</tissue>
    </source>
</reference>
<dbReference type="Proteomes" id="UP000828390">
    <property type="component" value="Unassembled WGS sequence"/>
</dbReference>
<comment type="caution">
    <text evidence="1">The sequence shown here is derived from an EMBL/GenBank/DDBJ whole genome shotgun (WGS) entry which is preliminary data.</text>
</comment>
<keyword evidence="2" id="KW-1185">Reference proteome</keyword>
<protein>
    <submittedName>
        <fullName evidence="1">Uncharacterized protein</fullName>
    </submittedName>
</protein>
<accession>A0A9D4N977</accession>
<dbReference type="EMBL" id="JAIWYP010000001">
    <property type="protein sequence ID" value="KAH3892072.1"/>
    <property type="molecule type" value="Genomic_DNA"/>
</dbReference>
<dbReference type="AlphaFoldDB" id="A0A9D4N977"/>
<gene>
    <name evidence="1" type="ORF">DPMN_016184</name>
</gene>
<proteinExistence type="predicted"/>
<reference evidence="1" key="2">
    <citation type="submission" date="2020-11" db="EMBL/GenBank/DDBJ databases">
        <authorList>
            <person name="McCartney M.A."/>
            <person name="Auch B."/>
            <person name="Kono T."/>
            <person name="Mallez S."/>
            <person name="Becker A."/>
            <person name="Gohl D.M."/>
            <person name="Silverstein K.A.T."/>
            <person name="Koren S."/>
            <person name="Bechman K.B."/>
            <person name="Herman A."/>
            <person name="Abrahante J.E."/>
            <person name="Garbe J."/>
        </authorList>
    </citation>
    <scope>NUCLEOTIDE SEQUENCE</scope>
    <source>
        <strain evidence="1">Duluth1</strain>
        <tissue evidence="1">Whole animal</tissue>
    </source>
</reference>